<feature type="compositionally biased region" description="Polar residues" evidence="1">
    <location>
        <begin position="45"/>
        <end position="61"/>
    </location>
</feature>
<reference evidence="3 4" key="1">
    <citation type="submission" date="2022-12" db="EMBL/GenBank/DDBJ databases">
        <title>Two new species, Stenotrophomonas aracearum and Stenotrophomonas oahuensis, isolated from Anthurium (Araceae family) in Hawaii.</title>
        <authorList>
            <person name="Chunag S.C."/>
            <person name="Dobhal S."/>
            <person name="Alvarez A."/>
            <person name="Arif M."/>
        </authorList>
    </citation>
    <scope>NUCLEOTIDE SEQUENCE [LARGE SCALE GENOMIC DNA]</scope>
    <source>
        <strain evidence="3 4">A5586</strain>
    </source>
</reference>
<feature type="region of interest" description="Disordered" evidence="1">
    <location>
        <begin position="37"/>
        <end position="61"/>
    </location>
</feature>
<organism evidence="3 4">
    <name type="scientific">Stenotrophomonas oahuensis</name>
    <dbReference type="NCBI Taxonomy" id="3003271"/>
    <lineage>
        <taxon>Bacteria</taxon>
        <taxon>Pseudomonadati</taxon>
        <taxon>Pseudomonadota</taxon>
        <taxon>Gammaproteobacteria</taxon>
        <taxon>Lysobacterales</taxon>
        <taxon>Lysobacteraceae</taxon>
        <taxon>Stenotrophomonas</taxon>
    </lineage>
</organism>
<dbReference type="Gene3D" id="1.25.40.10">
    <property type="entry name" value="Tetratricopeptide repeat domain"/>
    <property type="match status" value="1"/>
</dbReference>
<accession>A0ABY9YUD2</accession>
<proteinExistence type="predicted"/>
<name>A0ABY9YUD2_9GAMM</name>
<evidence type="ECO:0008006" key="5">
    <source>
        <dbReference type="Google" id="ProtNLM"/>
    </source>
</evidence>
<sequence>MRTLGKLFIIITALLALAVAFAWKHFTRPAPAAQASAATIEPSASTMSAQRRTTAPDTLSSSAHAGVDEAQAFQSLKQRAKSGDAVAQRLLAETYDACLVPNLFRDRFLQWNERAGQDRPEQAAELDRIAQKRIALCDAVDGGAIIPQELIRGWYEQAAANGDLAARARGYGMQRTPLDAATATQLLDDVVASRDPAAMRSLGATLTSSITANIGEPYKGLVTGPLAGEAWVLAACRMGYDCGPESMDMANICLFGGRCLGETSEEMMFATIKTDAERAALEQKIQQILEVVSP</sequence>
<dbReference type="Proteomes" id="UP001302072">
    <property type="component" value="Chromosome"/>
</dbReference>
<evidence type="ECO:0000256" key="2">
    <source>
        <dbReference type="SAM" id="SignalP"/>
    </source>
</evidence>
<dbReference type="EMBL" id="CP115541">
    <property type="protein sequence ID" value="WNH54522.1"/>
    <property type="molecule type" value="Genomic_DNA"/>
</dbReference>
<feature type="signal peptide" evidence="2">
    <location>
        <begin position="1"/>
        <end position="32"/>
    </location>
</feature>
<dbReference type="RefSeq" id="WP_311193613.1">
    <property type="nucleotide sequence ID" value="NZ_CP115541.1"/>
</dbReference>
<evidence type="ECO:0000313" key="3">
    <source>
        <dbReference type="EMBL" id="WNH54522.1"/>
    </source>
</evidence>
<gene>
    <name evidence="3" type="ORF">PDM29_09685</name>
</gene>
<protein>
    <recommendedName>
        <fullName evidence="5">Secreted protein</fullName>
    </recommendedName>
</protein>
<evidence type="ECO:0000256" key="1">
    <source>
        <dbReference type="SAM" id="MobiDB-lite"/>
    </source>
</evidence>
<keyword evidence="4" id="KW-1185">Reference proteome</keyword>
<feature type="chain" id="PRO_5045937851" description="Secreted protein" evidence="2">
    <location>
        <begin position="33"/>
        <end position="294"/>
    </location>
</feature>
<evidence type="ECO:0000313" key="4">
    <source>
        <dbReference type="Proteomes" id="UP001302072"/>
    </source>
</evidence>
<dbReference type="InterPro" id="IPR011990">
    <property type="entry name" value="TPR-like_helical_dom_sf"/>
</dbReference>
<keyword evidence="2" id="KW-0732">Signal</keyword>